<dbReference type="Proteomes" id="UP000734854">
    <property type="component" value="Unassembled WGS sequence"/>
</dbReference>
<keyword evidence="2" id="KW-1185">Reference proteome</keyword>
<organism evidence="1 2">
    <name type="scientific">Zingiber officinale</name>
    <name type="common">Ginger</name>
    <name type="synonym">Amomum zingiber</name>
    <dbReference type="NCBI Taxonomy" id="94328"/>
    <lineage>
        <taxon>Eukaryota</taxon>
        <taxon>Viridiplantae</taxon>
        <taxon>Streptophyta</taxon>
        <taxon>Embryophyta</taxon>
        <taxon>Tracheophyta</taxon>
        <taxon>Spermatophyta</taxon>
        <taxon>Magnoliopsida</taxon>
        <taxon>Liliopsida</taxon>
        <taxon>Zingiberales</taxon>
        <taxon>Zingiberaceae</taxon>
        <taxon>Zingiber</taxon>
    </lineage>
</organism>
<dbReference type="AlphaFoldDB" id="A0A8J5H805"/>
<sequence>MLSEMELPEEFDVVSVDLEETDSDAICNISEGEHDTEQYCSTVTSSTPEFLFVLIGETQGWQVQADIPEIQFSYTLSRLIAGQEPIAVLTEGSTSVDAVEEASASSRFPLLTRYEDLIHDTLPKILSTKEHEKRHQMAKIEDKAIDNMLESLRELELIIQMKEYDFLRRRQAEGGNESYWHRNLDTVHESRKDLFTEGQHIMQLGKEIRSAPP</sequence>
<reference evidence="1 2" key="1">
    <citation type="submission" date="2020-08" db="EMBL/GenBank/DDBJ databases">
        <title>Plant Genome Project.</title>
        <authorList>
            <person name="Zhang R.-G."/>
        </authorList>
    </citation>
    <scope>NUCLEOTIDE SEQUENCE [LARGE SCALE GENOMIC DNA]</scope>
    <source>
        <tissue evidence="1">Rhizome</tissue>
    </source>
</reference>
<evidence type="ECO:0000313" key="1">
    <source>
        <dbReference type="EMBL" id="KAG6521209.1"/>
    </source>
</evidence>
<accession>A0A8J5H805</accession>
<evidence type="ECO:0000313" key="2">
    <source>
        <dbReference type="Proteomes" id="UP000734854"/>
    </source>
</evidence>
<comment type="caution">
    <text evidence="1">The sequence shown here is derived from an EMBL/GenBank/DDBJ whole genome shotgun (WGS) entry which is preliminary data.</text>
</comment>
<name>A0A8J5H805_ZINOF</name>
<protein>
    <submittedName>
        <fullName evidence="1">Uncharacterized protein</fullName>
    </submittedName>
</protein>
<proteinExistence type="predicted"/>
<dbReference type="EMBL" id="JACMSC010000005">
    <property type="protein sequence ID" value="KAG6521209.1"/>
    <property type="molecule type" value="Genomic_DNA"/>
</dbReference>
<gene>
    <name evidence="1" type="ORF">ZIOFF_018275</name>
</gene>